<dbReference type="GO" id="GO:0009279">
    <property type="term" value="C:cell outer membrane"/>
    <property type="evidence" value="ECO:0007669"/>
    <property type="project" value="UniProtKB-SubCell"/>
</dbReference>
<dbReference type="SUPFAM" id="SSF56935">
    <property type="entry name" value="Porins"/>
    <property type="match status" value="1"/>
</dbReference>
<dbReference type="KEGG" id="ppai:E1956_16570"/>
<dbReference type="Pfam" id="PF13609">
    <property type="entry name" value="Porin_4"/>
    <property type="match status" value="1"/>
</dbReference>
<evidence type="ECO:0000256" key="10">
    <source>
        <dbReference type="ARBA" id="ARBA00023237"/>
    </source>
</evidence>
<dbReference type="GO" id="GO:0046930">
    <property type="term" value="C:pore complex"/>
    <property type="evidence" value="ECO:0007669"/>
    <property type="project" value="UniProtKB-KW"/>
</dbReference>
<dbReference type="OrthoDB" id="9069413at2"/>
<accession>A0A4P7CX68</accession>
<keyword evidence="4" id="KW-1134">Transmembrane beta strand</keyword>
<dbReference type="RefSeq" id="WP_134751077.1">
    <property type="nucleotide sequence ID" value="NZ_CP038149.1"/>
</dbReference>
<evidence type="ECO:0000256" key="2">
    <source>
        <dbReference type="ARBA" id="ARBA00011233"/>
    </source>
</evidence>
<evidence type="ECO:0000256" key="7">
    <source>
        <dbReference type="ARBA" id="ARBA00023065"/>
    </source>
</evidence>
<dbReference type="GO" id="GO:0006811">
    <property type="term" value="P:monoatomic ion transport"/>
    <property type="evidence" value="ECO:0007669"/>
    <property type="project" value="UniProtKB-KW"/>
</dbReference>
<comment type="subcellular location">
    <subcellularLocation>
        <location evidence="1">Cell outer membrane</location>
        <topology evidence="1">Multi-pass membrane protein</topology>
    </subcellularLocation>
</comment>
<feature type="chain" id="PRO_5020851749" evidence="11">
    <location>
        <begin position="21"/>
        <end position="397"/>
    </location>
</feature>
<keyword evidence="7" id="KW-0406">Ion transport</keyword>
<evidence type="ECO:0000256" key="6">
    <source>
        <dbReference type="ARBA" id="ARBA00022729"/>
    </source>
</evidence>
<dbReference type="Proteomes" id="UP000295727">
    <property type="component" value="Chromosome 2"/>
</dbReference>
<evidence type="ECO:0000256" key="8">
    <source>
        <dbReference type="ARBA" id="ARBA00023114"/>
    </source>
</evidence>
<keyword evidence="10" id="KW-0998">Cell outer membrane</keyword>
<sequence length="397" mass="41938">MKRVCSGLACLMASAGMAHAQSVTLAGDITTGIAYVSNEGTNYNWNPYAANPGLGHAYRFLDNNSTGSRFVLTGTEPLGGGTAATFKLADGFKPSNGAFAPGAGGRLFGVQATVGLKSDTLGQVTLGRQYDPMQYLVAIYASDNDWAGTIGGHIGDSDNFDGSFRVNNSIEYMSPVWAGLQFGGLYGFSNSAGGFADNRIWSTALSYTNGPLGLAVGYMRLDTPDSMTNQTGAIGALNGVPSTDDYSNAFTTNPFGAGVAKQQIIGAGGAYSFGKATLGATFSDVQFNYLDATKLELRNYELNFKYAITPVMTVGTAYILTTGDFDAKPGTPGKTPRWNQINLGMDYSLSKRTMLYLVGAYQRANGDARYASLQPSLLPLSSSREQAVITAGIDHRF</sequence>
<proteinExistence type="predicted"/>
<feature type="signal peptide" evidence="11">
    <location>
        <begin position="1"/>
        <end position="20"/>
    </location>
</feature>
<evidence type="ECO:0000313" key="13">
    <source>
        <dbReference type="EMBL" id="QBQ98869.1"/>
    </source>
</evidence>
<evidence type="ECO:0000256" key="5">
    <source>
        <dbReference type="ARBA" id="ARBA00022692"/>
    </source>
</evidence>
<dbReference type="AlphaFoldDB" id="A0A4P7CX68"/>
<evidence type="ECO:0000259" key="12">
    <source>
        <dbReference type="Pfam" id="PF13609"/>
    </source>
</evidence>
<keyword evidence="3" id="KW-0813">Transport</keyword>
<dbReference type="PANTHER" id="PTHR34501">
    <property type="entry name" value="PROTEIN YDDL-RELATED"/>
    <property type="match status" value="1"/>
</dbReference>
<gene>
    <name evidence="13" type="ORF">E1956_16570</name>
</gene>
<dbReference type="CDD" id="cd00342">
    <property type="entry name" value="gram_neg_porins"/>
    <property type="match status" value="1"/>
</dbReference>
<keyword evidence="5" id="KW-0812">Transmembrane</keyword>
<dbReference type="GO" id="GO:0015288">
    <property type="term" value="F:porin activity"/>
    <property type="evidence" value="ECO:0007669"/>
    <property type="project" value="UniProtKB-KW"/>
</dbReference>
<dbReference type="PANTHER" id="PTHR34501:SF9">
    <property type="entry name" value="MAJOR OUTER MEMBRANE PROTEIN P.IA"/>
    <property type="match status" value="1"/>
</dbReference>
<protein>
    <submittedName>
        <fullName evidence="13">Porin</fullName>
    </submittedName>
</protein>
<reference evidence="13 14" key="1">
    <citation type="submission" date="2019-03" db="EMBL/GenBank/DDBJ databases">
        <title>Paraburkholderia sp. 7MH5, isolated from subtropical forest soil.</title>
        <authorList>
            <person name="Gao Z.-H."/>
            <person name="Qiu L.-H."/>
        </authorList>
    </citation>
    <scope>NUCLEOTIDE SEQUENCE [LARGE SCALE GENOMIC DNA]</scope>
    <source>
        <strain evidence="13 14">7MH5</strain>
    </source>
</reference>
<dbReference type="InterPro" id="IPR050298">
    <property type="entry name" value="Gram-neg_bact_OMP"/>
</dbReference>
<evidence type="ECO:0000256" key="3">
    <source>
        <dbReference type="ARBA" id="ARBA00022448"/>
    </source>
</evidence>
<organism evidence="13 14">
    <name type="scientific">Paraburkholderia pallida</name>
    <dbReference type="NCBI Taxonomy" id="2547399"/>
    <lineage>
        <taxon>Bacteria</taxon>
        <taxon>Pseudomonadati</taxon>
        <taxon>Pseudomonadota</taxon>
        <taxon>Betaproteobacteria</taxon>
        <taxon>Burkholderiales</taxon>
        <taxon>Burkholderiaceae</taxon>
        <taxon>Paraburkholderia</taxon>
    </lineage>
</organism>
<evidence type="ECO:0000256" key="4">
    <source>
        <dbReference type="ARBA" id="ARBA00022452"/>
    </source>
</evidence>
<name>A0A4P7CX68_9BURK</name>
<evidence type="ECO:0000256" key="9">
    <source>
        <dbReference type="ARBA" id="ARBA00023136"/>
    </source>
</evidence>
<keyword evidence="8" id="KW-0626">Porin</keyword>
<evidence type="ECO:0000256" key="1">
    <source>
        <dbReference type="ARBA" id="ARBA00004571"/>
    </source>
</evidence>
<dbReference type="InterPro" id="IPR023614">
    <property type="entry name" value="Porin_dom_sf"/>
</dbReference>
<keyword evidence="9" id="KW-0472">Membrane</keyword>
<keyword evidence="14" id="KW-1185">Reference proteome</keyword>
<evidence type="ECO:0000256" key="11">
    <source>
        <dbReference type="SAM" id="SignalP"/>
    </source>
</evidence>
<keyword evidence="6 11" id="KW-0732">Signal</keyword>
<dbReference type="Gene3D" id="2.40.160.10">
    <property type="entry name" value="Porin"/>
    <property type="match status" value="1"/>
</dbReference>
<comment type="subunit">
    <text evidence="2">Homotrimer.</text>
</comment>
<dbReference type="InterPro" id="IPR033900">
    <property type="entry name" value="Gram_neg_porin_domain"/>
</dbReference>
<feature type="domain" description="Porin" evidence="12">
    <location>
        <begin position="8"/>
        <end position="366"/>
    </location>
</feature>
<evidence type="ECO:0000313" key="14">
    <source>
        <dbReference type="Proteomes" id="UP000295727"/>
    </source>
</evidence>
<dbReference type="EMBL" id="CP038149">
    <property type="protein sequence ID" value="QBQ98869.1"/>
    <property type="molecule type" value="Genomic_DNA"/>
</dbReference>